<dbReference type="InterPro" id="IPR011251">
    <property type="entry name" value="Luciferase-like_dom"/>
</dbReference>
<comment type="caution">
    <text evidence="4">The sequence shown here is derived from an EMBL/GenBank/DDBJ whole genome shotgun (WGS) entry which is preliminary data.</text>
</comment>
<proteinExistence type="predicted"/>
<reference evidence="4 5" key="1">
    <citation type="journal article" date="2013" name="Genome Announc.">
        <title>Draft Genome Sequence of 'Candidatus Halobonum tyrrellensis' Strain G22, Isolated from the Hypersaline Waters of Lake Tyrrell, Australia.</title>
        <authorList>
            <person name="Ugalde J.A."/>
            <person name="Narasingarao P."/>
            <person name="Kuo S."/>
            <person name="Podell S."/>
            <person name="Allen E.E."/>
        </authorList>
    </citation>
    <scope>NUCLEOTIDE SEQUENCE [LARGE SCALE GENOMIC DNA]</scope>
    <source>
        <strain evidence="4 5">G22</strain>
    </source>
</reference>
<keyword evidence="2" id="KW-0503">Monooxygenase</keyword>
<dbReference type="eggNOG" id="arCOG02410">
    <property type="taxonomic scope" value="Archaea"/>
</dbReference>
<dbReference type="PANTHER" id="PTHR30137:SF8">
    <property type="entry name" value="BLR5498 PROTEIN"/>
    <property type="match status" value="1"/>
</dbReference>
<evidence type="ECO:0000259" key="3">
    <source>
        <dbReference type="Pfam" id="PF00296"/>
    </source>
</evidence>
<name>V4H7Z5_9EURY</name>
<dbReference type="RefSeq" id="WP_023395965.1">
    <property type="nucleotide sequence ID" value="NZ_ASGZ01000070.1"/>
</dbReference>
<dbReference type="Gene3D" id="3.20.20.30">
    <property type="entry name" value="Luciferase-like domain"/>
    <property type="match status" value="1"/>
</dbReference>
<dbReference type="Proteomes" id="UP000017840">
    <property type="component" value="Unassembled WGS sequence"/>
</dbReference>
<keyword evidence="5" id="KW-1185">Reference proteome</keyword>
<dbReference type="GO" id="GO:0005829">
    <property type="term" value="C:cytosol"/>
    <property type="evidence" value="ECO:0007669"/>
    <property type="project" value="TreeGrafter"/>
</dbReference>
<dbReference type="PANTHER" id="PTHR30137">
    <property type="entry name" value="LUCIFERASE-LIKE MONOOXYGENASE"/>
    <property type="match status" value="1"/>
</dbReference>
<keyword evidence="1" id="KW-0560">Oxidoreductase</keyword>
<evidence type="ECO:0000256" key="1">
    <source>
        <dbReference type="ARBA" id="ARBA00023002"/>
    </source>
</evidence>
<dbReference type="STRING" id="1324957.K933_16992"/>
<dbReference type="InterPro" id="IPR036661">
    <property type="entry name" value="Luciferase-like_sf"/>
</dbReference>
<accession>V4H7Z5</accession>
<gene>
    <name evidence="4" type="ORF">K933_16992</name>
</gene>
<protein>
    <submittedName>
        <fullName evidence="4">Flavin-dependent oxidoreductase, F420-dependent methylene-tetrahydromethanopterin reductase</fullName>
    </submittedName>
</protein>
<organism evidence="4 5">
    <name type="scientific">Candidatus Halobonum tyrrellensis G22</name>
    <dbReference type="NCBI Taxonomy" id="1324957"/>
    <lineage>
        <taxon>Archaea</taxon>
        <taxon>Methanobacteriati</taxon>
        <taxon>Methanobacteriota</taxon>
        <taxon>Stenosarchaea group</taxon>
        <taxon>Halobacteria</taxon>
        <taxon>Halobacteriales</taxon>
        <taxon>Haloferacaceae</taxon>
        <taxon>Candidatus Halobonum</taxon>
    </lineage>
</organism>
<dbReference type="PATRIC" id="fig|1324957.4.peg.3448"/>
<sequence>MDVGIGLLSAQRRPDDDRSAAAIYNELLELGTEADRLGFDSVWTSEHHFTDDEYLSGTMPTLGALAGRTDDVEIGSAVALTPLYDSVRLAEDAATIDALSDGRLTLGLSIGYLDSEFDAFGVPKDERVERTEDAIELLQHAWQPGPLNYESEFHPISPETTVTPTPDTPPRLMIGGLARPAVRRAARMGDGWCANETLSIDDIKTRQDDIEHVRADEGIDGEFTTYVIQHGFVGDSYEEAWETIRESYLYQQRKYVEWDESRSVEDLPDDWEQELEDRAIVGTPEDVREELADYRDALGDDTHFIFRMYHPGIGTDTMTECLERVSDEVLPYI</sequence>
<dbReference type="EMBL" id="ASGZ01000070">
    <property type="protein sequence ID" value="ESP86800.1"/>
    <property type="molecule type" value="Genomic_DNA"/>
</dbReference>
<dbReference type="OrthoDB" id="7684at2157"/>
<dbReference type="InterPro" id="IPR050766">
    <property type="entry name" value="Bact_Lucif_Oxidored"/>
</dbReference>
<evidence type="ECO:0000313" key="5">
    <source>
        <dbReference type="Proteomes" id="UP000017840"/>
    </source>
</evidence>
<dbReference type="SUPFAM" id="SSF51679">
    <property type="entry name" value="Bacterial luciferase-like"/>
    <property type="match status" value="1"/>
</dbReference>
<dbReference type="Pfam" id="PF00296">
    <property type="entry name" value="Bac_luciferase"/>
    <property type="match status" value="1"/>
</dbReference>
<evidence type="ECO:0000256" key="2">
    <source>
        <dbReference type="ARBA" id="ARBA00023033"/>
    </source>
</evidence>
<dbReference type="GO" id="GO:0016705">
    <property type="term" value="F:oxidoreductase activity, acting on paired donors, with incorporation or reduction of molecular oxygen"/>
    <property type="evidence" value="ECO:0007669"/>
    <property type="project" value="InterPro"/>
</dbReference>
<evidence type="ECO:0000313" key="4">
    <source>
        <dbReference type="EMBL" id="ESP86800.1"/>
    </source>
</evidence>
<dbReference type="AlphaFoldDB" id="V4H7Z5"/>
<dbReference type="GO" id="GO:0004497">
    <property type="term" value="F:monooxygenase activity"/>
    <property type="evidence" value="ECO:0007669"/>
    <property type="project" value="UniProtKB-KW"/>
</dbReference>
<feature type="domain" description="Luciferase-like" evidence="3">
    <location>
        <begin position="13"/>
        <end position="300"/>
    </location>
</feature>